<evidence type="ECO:0000256" key="4">
    <source>
        <dbReference type="PIRSR" id="PIRSR006230-1"/>
    </source>
</evidence>
<dbReference type="GO" id="GO:0005525">
    <property type="term" value="F:GTP binding"/>
    <property type="evidence" value="ECO:0007669"/>
    <property type="project" value="UniProtKB-KW"/>
</dbReference>
<evidence type="ECO:0000313" key="7">
    <source>
        <dbReference type="Proteomes" id="UP000190389"/>
    </source>
</evidence>
<comment type="similarity">
    <text evidence="3">Belongs to the TRAFAC class YlqF/YawG GTPase family. MTG1 subfamily.</text>
</comment>
<dbReference type="RefSeq" id="WP_078746870.1">
    <property type="nucleotide sequence ID" value="NZ_CP137850.1"/>
</dbReference>
<evidence type="ECO:0000256" key="1">
    <source>
        <dbReference type="ARBA" id="ARBA00022741"/>
    </source>
</evidence>
<dbReference type="STRING" id="171291.SAMN02745154_00118"/>
<dbReference type="EMBL" id="FUXF01000003">
    <property type="protein sequence ID" value="SJZ43664.1"/>
    <property type="molecule type" value="Genomic_DNA"/>
</dbReference>
<proteinExistence type="inferred from homology"/>
<dbReference type="InterPro" id="IPR006073">
    <property type="entry name" value="GTP-bd"/>
</dbReference>
<dbReference type="GO" id="GO:0005737">
    <property type="term" value="C:cytoplasm"/>
    <property type="evidence" value="ECO:0007669"/>
    <property type="project" value="UniProtKB-SubCell"/>
</dbReference>
<dbReference type="Proteomes" id="UP000190389">
    <property type="component" value="Unassembled WGS sequence"/>
</dbReference>
<dbReference type="PANTHER" id="PTHR45782">
    <property type="entry name" value="MITOCHONDRIAL RIBOSOME-ASSOCIATED GTPASE 1"/>
    <property type="match status" value="1"/>
</dbReference>
<evidence type="ECO:0000259" key="5">
    <source>
        <dbReference type="Pfam" id="PF01926"/>
    </source>
</evidence>
<reference evidence="7" key="1">
    <citation type="submission" date="2017-02" db="EMBL/GenBank/DDBJ databases">
        <authorList>
            <person name="Varghese N."/>
            <person name="Submissions S."/>
        </authorList>
    </citation>
    <scope>NUCLEOTIDE SEQUENCE [LARGE SCALE GENOMIC DNA]</scope>
    <source>
        <strain evidence="7">ATCC 27862</strain>
    </source>
</reference>
<gene>
    <name evidence="6" type="ORF">SAMN02745154_00118</name>
</gene>
<accession>A0A1T4KMN9</accession>
<evidence type="ECO:0000256" key="3">
    <source>
        <dbReference type="PIRNR" id="PIRNR006230"/>
    </source>
</evidence>
<dbReference type="InterPro" id="IPR016478">
    <property type="entry name" value="GTPase_MTG1"/>
</dbReference>
<evidence type="ECO:0000313" key="6">
    <source>
        <dbReference type="EMBL" id="SJZ43664.1"/>
    </source>
</evidence>
<organism evidence="6 7">
    <name type="scientific">Mycoplasmopsis verecunda</name>
    <dbReference type="NCBI Taxonomy" id="171291"/>
    <lineage>
        <taxon>Bacteria</taxon>
        <taxon>Bacillati</taxon>
        <taxon>Mycoplasmatota</taxon>
        <taxon>Mycoplasmoidales</taxon>
        <taxon>Metamycoplasmataceae</taxon>
        <taxon>Mycoplasmopsis</taxon>
    </lineage>
</organism>
<comment type="subcellular location">
    <subcellularLocation>
        <location evidence="3">Cytoplasm</location>
    </subcellularLocation>
</comment>
<dbReference type="OrthoDB" id="9779790at2"/>
<dbReference type="InterPro" id="IPR019991">
    <property type="entry name" value="GTP-bd_ribosome_bgen"/>
</dbReference>
<dbReference type="SUPFAM" id="SSF52540">
    <property type="entry name" value="P-loop containing nucleoside triphosphate hydrolases"/>
    <property type="match status" value="1"/>
</dbReference>
<dbReference type="AlphaFoldDB" id="A0A1T4KMN9"/>
<dbReference type="Pfam" id="PF01926">
    <property type="entry name" value="MMR_HSR1"/>
    <property type="match status" value="1"/>
</dbReference>
<dbReference type="PANTHER" id="PTHR45782:SF4">
    <property type="entry name" value="MITOCHONDRIAL RIBOSOME-ASSOCIATED GTPASE 1"/>
    <property type="match status" value="1"/>
</dbReference>
<keyword evidence="2 3" id="KW-0342">GTP-binding</keyword>
<comment type="function">
    <text evidence="3">Required for a late step of 50S ribosomal subunit assembly. Has GTPase activity.</text>
</comment>
<feature type="binding site" evidence="4">
    <location>
        <position position="183"/>
    </location>
    <ligand>
        <name>GTP</name>
        <dbReference type="ChEBI" id="CHEBI:37565"/>
    </ligand>
</feature>
<dbReference type="GO" id="GO:0006412">
    <property type="term" value="P:translation"/>
    <property type="evidence" value="ECO:0007669"/>
    <property type="project" value="TreeGrafter"/>
</dbReference>
<feature type="binding site" evidence="4">
    <location>
        <begin position="140"/>
        <end position="145"/>
    </location>
    <ligand>
        <name>GTP</name>
        <dbReference type="ChEBI" id="CHEBI:37565"/>
    </ligand>
</feature>
<dbReference type="InterPro" id="IPR023179">
    <property type="entry name" value="GTP-bd_ortho_bundle_sf"/>
</dbReference>
<dbReference type="InterPro" id="IPR027417">
    <property type="entry name" value="P-loop_NTPase"/>
</dbReference>
<keyword evidence="7" id="KW-1185">Reference proteome</keyword>
<evidence type="ECO:0000256" key="2">
    <source>
        <dbReference type="ARBA" id="ARBA00023134"/>
    </source>
</evidence>
<dbReference type="Gene3D" id="1.10.1580.10">
    <property type="match status" value="1"/>
</dbReference>
<sequence length="286" mass="32865">MNNELEKDNKYQNLIQWYPGHMAKAMKDLRENANLADLFIVVLDARCPISSYNEDFDKIAPHKPRLFIITKSDLMDKSKKAMIQTRFKGENLLWLDLRKQSSKKPILQAIKKVMNEKIQRNKAKGMLITRIKSFVVGVPNCGKSTLINLVSDKKTLKVANYPGVTREKKWVVNGEFLFLDTPGILLPKFDDQENAIKLLVTGAIKLENFPQEFCATKIYALISKYYPDKIINLGLQPSIDDVEIYAQFHKYALLNSILKDKGKADLSRAYTLFINWAKNLNDVTYD</sequence>
<dbReference type="NCBIfam" id="TIGR03596">
    <property type="entry name" value="GTPase_YlqF"/>
    <property type="match status" value="1"/>
</dbReference>
<dbReference type="GO" id="GO:0003924">
    <property type="term" value="F:GTPase activity"/>
    <property type="evidence" value="ECO:0007669"/>
    <property type="project" value="TreeGrafter"/>
</dbReference>
<dbReference type="CDD" id="cd01856">
    <property type="entry name" value="YlqF"/>
    <property type="match status" value="1"/>
</dbReference>
<name>A0A1T4KMN9_9BACT</name>
<protein>
    <recommendedName>
        <fullName evidence="3">Ribosome biogenesis GTPase A</fullName>
    </recommendedName>
</protein>
<keyword evidence="1 3" id="KW-0547">Nucleotide-binding</keyword>
<dbReference type="PIRSF" id="PIRSF006230">
    <property type="entry name" value="MG442"/>
    <property type="match status" value="1"/>
</dbReference>
<feature type="domain" description="G" evidence="5">
    <location>
        <begin position="134"/>
        <end position="191"/>
    </location>
</feature>
<dbReference type="Gene3D" id="3.40.50.300">
    <property type="entry name" value="P-loop containing nucleotide triphosphate hydrolases"/>
    <property type="match status" value="1"/>
</dbReference>
<keyword evidence="3" id="KW-0963">Cytoplasm</keyword>